<proteinExistence type="predicted"/>
<dbReference type="EMBL" id="CADIKM010000009">
    <property type="protein sequence ID" value="CAB3787493.1"/>
    <property type="molecule type" value="Genomic_DNA"/>
</dbReference>
<sequence>MKLIRVIRQRDYRHYCVAILSCTFLLGCGDGSTKQATSAAPPVTAASAPAVAAPANAVTVTTNSPGPIAASVGGNTSVTVTFDTTDGQPATSLAVTTGLSSLPDGWSTMTPSFACPSVSNGNGCQLSLRYMPVAAATSQVLTLGFAYIDSSGAQRMGTVDLTFSATLANTAVATVTPTGTIQALVGTTNPVGVSFATSDGTPATNLNIASGLSSLPPGWSVDTSSLPCASLTTGTSCQLGLSYAPTAARPSSTLTLGYSYTNNAGQAEAGTVNIPYIAMAPSTVVATPTPAGPVSAFVGANALVTVAFNSSDGSTDTNLRITSALPVGWSQVSSTLPCAAVVANGACTLALTYTPTVTTASSNLVLQYAYTDNSGQPQTSSLTIAYSANSHFAFISNVFANTVSQCEVGVAGQLVDCTPQTSSLFSLPTGMNISSGRLYVTGNPSGTVNKCSLDSTGLSGCTSTGNGMSSPIGLAIKGSTAYVSDQASGTIFQCSIDLTGDLTGCTGLPVSGGFIGQVAVNGSTLYVFPVNQTSILRCAIGASGLVSACVTDSAPAILDAVVFNGAFAYATTANNTVLQCRVDNSTGMLTGCVDSGAGAIFNQPIAMTIFGGFAYVVNRGNNTVTQCTVGANGGLSNCVDSGANGLNSPFGIALQ</sequence>
<dbReference type="PROSITE" id="PS51257">
    <property type="entry name" value="PROKAR_LIPOPROTEIN"/>
    <property type="match status" value="1"/>
</dbReference>
<dbReference type="Gene3D" id="2.130.10.10">
    <property type="entry name" value="YVTN repeat-like/Quinoprotein amine dehydrogenase"/>
    <property type="match status" value="1"/>
</dbReference>
<dbReference type="Proteomes" id="UP000494115">
    <property type="component" value="Unassembled WGS sequence"/>
</dbReference>
<evidence type="ECO:0000313" key="1">
    <source>
        <dbReference type="EMBL" id="CAB3787493.1"/>
    </source>
</evidence>
<dbReference type="AlphaFoldDB" id="A0A6S7BG08"/>
<dbReference type="SUPFAM" id="SSF63829">
    <property type="entry name" value="Calcium-dependent phosphotriesterase"/>
    <property type="match status" value="1"/>
</dbReference>
<reference evidence="1 2" key="1">
    <citation type="submission" date="2020-04" db="EMBL/GenBank/DDBJ databases">
        <authorList>
            <person name="De Canck E."/>
        </authorList>
    </citation>
    <scope>NUCLEOTIDE SEQUENCE [LARGE SCALE GENOMIC DNA]</scope>
    <source>
        <strain evidence="1 2">LMG 28138</strain>
    </source>
</reference>
<keyword evidence="2" id="KW-1185">Reference proteome</keyword>
<protein>
    <submittedName>
        <fullName evidence="1">Uncharacterized protein</fullName>
    </submittedName>
</protein>
<organism evidence="1 2">
    <name type="scientific">Pararobbsia alpina</name>
    <dbReference type="NCBI Taxonomy" id="621374"/>
    <lineage>
        <taxon>Bacteria</taxon>
        <taxon>Pseudomonadati</taxon>
        <taxon>Pseudomonadota</taxon>
        <taxon>Betaproteobacteria</taxon>
        <taxon>Burkholderiales</taxon>
        <taxon>Burkholderiaceae</taxon>
        <taxon>Pararobbsia</taxon>
    </lineage>
</organism>
<name>A0A6S7BG08_9BURK</name>
<dbReference type="SUPFAM" id="SSF63825">
    <property type="entry name" value="YWTD domain"/>
    <property type="match status" value="1"/>
</dbReference>
<accession>A0A6S7BG08</accession>
<gene>
    <name evidence="1" type="ORF">LMG28138_02432</name>
</gene>
<dbReference type="InterPro" id="IPR015943">
    <property type="entry name" value="WD40/YVTN_repeat-like_dom_sf"/>
</dbReference>
<evidence type="ECO:0000313" key="2">
    <source>
        <dbReference type="Proteomes" id="UP000494115"/>
    </source>
</evidence>